<evidence type="ECO:0000313" key="1">
    <source>
        <dbReference type="EMBL" id="PKU21958.1"/>
    </source>
</evidence>
<name>A0A2N3PNI1_9PROT</name>
<comment type="caution">
    <text evidence="1">The sequence shown here is derived from an EMBL/GenBank/DDBJ whole genome shotgun (WGS) entry which is preliminary data.</text>
</comment>
<organism evidence="1 2">
    <name type="scientific">Telmatospirillum siberiense</name>
    <dbReference type="NCBI Taxonomy" id="382514"/>
    <lineage>
        <taxon>Bacteria</taxon>
        <taxon>Pseudomonadati</taxon>
        <taxon>Pseudomonadota</taxon>
        <taxon>Alphaproteobacteria</taxon>
        <taxon>Rhodospirillales</taxon>
        <taxon>Rhodospirillaceae</taxon>
        <taxon>Telmatospirillum</taxon>
    </lineage>
</organism>
<accession>A0A2N3PNI1</accession>
<dbReference type="EMBL" id="PIUM01000040">
    <property type="protein sequence ID" value="PKU21958.1"/>
    <property type="molecule type" value="Genomic_DNA"/>
</dbReference>
<evidence type="ECO:0000313" key="2">
    <source>
        <dbReference type="Proteomes" id="UP000233293"/>
    </source>
</evidence>
<proteinExistence type="predicted"/>
<dbReference type="Proteomes" id="UP000233293">
    <property type="component" value="Unassembled WGS sequence"/>
</dbReference>
<gene>
    <name evidence="1" type="ORF">CWS72_23940</name>
</gene>
<sequence length="236" mass="26178">MATTPEHDANRRPSVAGNQDVTLYLAEGSRENCERLSEFVAEFLESDGIFLAAGWDIRRGSWIATAALKLVEILTPGVMERTYQHVLDLFAGDDKNSATRNAQMLNKLAPMLAEGGKVVLDLGRTLVVSERQPNGKLNIVVKQLSESDRDTINRNPQYLRSPSLLLAKLGQDARVRHNRSHQPLDVTEFEADLAREEGRGVLLEKLVAVQRKNEKLEEDLVGCPEEPEAVPPSPSM</sequence>
<protein>
    <submittedName>
        <fullName evidence="1">Uncharacterized protein</fullName>
    </submittedName>
</protein>
<reference evidence="2" key="1">
    <citation type="submission" date="2017-12" db="EMBL/GenBank/DDBJ databases">
        <title>Draft genome sequence of Telmatospirillum siberiense 26-4b1T, an acidotolerant peatland alphaproteobacterium potentially involved in sulfur cycling.</title>
        <authorList>
            <person name="Hausmann B."/>
            <person name="Pjevac P."/>
            <person name="Schreck K."/>
            <person name="Herbold C.W."/>
            <person name="Daims H."/>
            <person name="Wagner M."/>
            <person name="Pester M."/>
            <person name="Loy A."/>
        </authorList>
    </citation>
    <scope>NUCLEOTIDE SEQUENCE [LARGE SCALE GENOMIC DNA]</scope>
    <source>
        <strain evidence="2">26-4b1</strain>
    </source>
</reference>
<keyword evidence="2" id="KW-1185">Reference proteome</keyword>
<dbReference type="RefSeq" id="WP_101253180.1">
    <property type="nucleotide sequence ID" value="NZ_PIUM01000040.1"/>
</dbReference>
<dbReference type="AlphaFoldDB" id="A0A2N3PNI1"/>